<proteinExistence type="predicted"/>
<dbReference type="InParanoid" id="A0A482X6M7"/>
<dbReference type="Proteomes" id="UP000291343">
    <property type="component" value="Unassembled WGS sequence"/>
</dbReference>
<keyword evidence="2" id="KW-1185">Reference proteome</keyword>
<sequence>MEPVRGLYERDWGLVQLLWLVPKIIRYLSSWFEIEYELLSMGILYKLRSNSRRHLWVRALHKINHTHLAHPPLAATASAPVVTTTRHLTYPTLTVTSHQDKFVSRALLFAK</sequence>
<gene>
    <name evidence="1" type="ORF">LSTR_LSTR015170</name>
</gene>
<accession>A0A482X6M7</accession>
<comment type="caution">
    <text evidence="1">The sequence shown here is derived from an EMBL/GenBank/DDBJ whole genome shotgun (WGS) entry which is preliminary data.</text>
</comment>
<organism evidence="1 2">
    <name type="scientific">Laodelphax striatellus</name>
    <name type="common">Small brown planthopper</name>
    <name type="synonym">Delphax striatella</name>
    <dbReference type="NCBI Taxonomy" id="195883"/>
    <lineage>
        <taxon>Eukaryota</taxon>
        <taxon>Metazoa</taxon>
        <taxon>Ecdysozoa</taxon>
        <taxon>Arthropoda</taxon>
        <taxon>Hexapoda</taxon>
        <taxon>Insecta</taxon>
        <taxon>Pterygota</taxon>
        <taxon>Neoptera</taxon>
        <taxon>Paraneoptera</taxon>
        <taxon>Hemiptera</taxon>
        <taxon>Auchenorrhyncha</taxon>
        <taxon>Fulgoroidea</taxon>
        <taxon>Delphacidae</taxon>
        <taxon>Criomorphinae</taxon>
        <taxon>Laodelphax</taxon>
    </lineage>
</organism>
<evidence type="ECO:0000313" key="2">
    <source>
        <dbReference type="Proteomes" id="UP000291343"/>
    </source>
</evidence>
<protein>
    <submittedName>
        <fullName evidence="1">Uncharacterized protein</fullName>
    </submittedName>
</protein>
<reference evidence="1 2" key="1">
    <citation type="journal article" date="2017" name="Gigascience">
        <title>Genome sequence of the small brown planthopper, Laodelphax striatellus.</title>
        <authorList>
            <person name="Zhu J."/>
            <person name="Jiang F."/>
            <person name="Wang X."/>
            <person name="Yang P."/>
            <person name="Bao Y."/>
            <person name="Zhao W."/>
            <person name="Wang W."/>
            <person name="Lu H."/>
            <person name="Wang Q."/>
            <person name="Cui N."/>
            <person name="Li J."/>
            <person name="Chen X."/>
            <person name="Luo L."/>
            <person name="Yu J."/>
            <person name="Kang L."/>
            <person name="Cui F."/>
        </authorList>
    </citation>
    <scope>NUCLEOTIDE SEQUENCE [LARGE SCALE GENOMIC DNA]</scope>
    <source>
        <strain evidence="1">Lst14</strain>
    </source>
</reference>
<dbReference type="EMBL" id="QKKF02016791">
    <property type="protein sequence ID" value="RZF41286.1"/>
    <property type="molecule type" value="Genomic_DNA"/>
</dbReference>
<dbReference type="AlphaFoldDB" id="A0A482X6M7"/>
<evidence type="ECO:0000313" key="1">
    <source>
        <dbReference type="EMBL" id="RZF41286.1"/>
    </source>
</evidence>
<name>A0A482X6M7_LAOST</name>